<dbReference type="PANTHER" id="PTHR43194:SF2">
    <property type="entry name" value="PEROXISOMAL MEMBRANE PROTEIN LPX1"/>
    <property type="match status" value="1"/>
</dbReference>
<dbReference type="PRINTS" id="PR00111">
    <property type="entry name" value="ABHYDROLASE"/>
</dbReference>
<accession>A0A1H6J5F5</accession>
<dbReference type="InterPro" id="IPR029058">
    <property type="entry name" value="AB_hydrolase_fold"/>
</dbReference>
<dbReference type="EMBL" id="LT629971">
    <property type="protein sequence ID" value="SEH54138.1"/>
    <property type="molecule type" value="Genomic_DNA"/>
</dbReference>
<dbReference type="OrthoDB" id="3810256at2"/>
<dbReference type="AlphaFoldDB" id="A0A1H6J5F5"/>
<name>A0A1H6J5F5_MYCRU</name>
<proteinExistence type="predicted"/>
<keyword evidence="4" id="KW-1185">Reference proteome</keyword>
<organism evidence="3 4">
    <name type="scientific">Mycolicibacterium rutilum</name>
    <name type="common">Mycobacterium rutilum</name>
    <dbReference type="NCBI Taxonomy" id="370526"/>
    <lineage>
        <taxon>Bacteria</taxon>
        <taxon>Bacillati</taxon>
        <taxon>Actinomycetota</taxon>
        <taxon>Actinomycetes</taxon>
        <taxon>Mycobacteriales</taxon>
        <taxon>Mycobacteriaceae</taxon>
        <taxon>Mycolicibacterium</taxon>
    </lineage>
</organism>
<dbReference type="Pfam" id="PF12697">
    <property type="entry name" value="Abhydrolase_6"/>
    <property type="match status" value="1"/>
</dbReference>
<gene>
    <name evidence="3" type="ORF">SAMN04489835_1198</name>
</gene>
<dbReference type="GO" id="GO:0016787">
    <property type="term" value="F:hydrolase activity"/>
    <property type="evidence" value="ECO:0007669"/>
    <property type="project" value="UniProtKB-KW"/>
</dbReference>
<dbReference type="SUPFAM" id="SSF53474">
    <property type="entry name" value="alpha/beta-Hydrolases"/>
    <property type="match status" value="1"/>
</dbReference>
<evidence type="ECO:0000259" key="2">
    <source>
        <dbReference type="Pfam" id="PF12697"/>
    </source>
</evidence>
<keyword evidence="3" id="KW-0378">Hydrolase</keyword>
<dbReference type="Gene3D" id="3.40.50.1820">
    <property type="entry name" value="alpha/beta hydrolase"/>
    <property type="match status" value="1"/>
</dbReference>
<dbReference type="RefSeq" id="WP_083406403.1">
    <property type="nucleotide sequence ID" value="NZ_LT629971.1"/>
</dbReference>
<dbReference type="Proteomes" id="UP000182915">
    <property type="component" value="Chromosome I"/>
</dbReference>
<feature type="region of interest" description="Disordered" evidence="1">
    <location>
        <begin position="184"/>
        <end position="204"/>
    </location>
</feature>
<sequence>MTDIVLIHGLWVSHTAWQPWIDHFAAQGHRVIAPAWPGELDTVTATREKAKAQAGYGIEALTEHFGGIIEGIGAPTVVIGHSFGGLIAQKLLGQATAAAAVAINPAPIKGVKPLPWAQLRSAFPVLGNPLNKGRAKALTRAQWRYGFGNALSQDESDTLWEQWSIPSPGKPLFEAASANFAPRSPAKVDTANSRRGPLLITGGTADHTVPLKTARAAHRLYRKSEAVTDFHEFDGRGHSLTIDHGWRDVADTVLSWMKHRGVS</sequence>
<protein>
    <submittedName>
        <fullName evidence="3">Lysophospholipase, alpha-beta hydrolase superfamily</fullName>
    </submittedName>
</protein>
<dbReference type="STRING" id="370526.SAMN04489835_1198"/>
<evidence type="ECO:0000313" key="3">
    <source>
        <dbReference type="EMBL" id="SEH54138.1"/>
    </source>
</evidence>
<reference evidence="4" key="1">
    <citation type="submission" date="2016-10" db="EMBL/GenBank/DDBJ databases">
        <authorList>
            <person name="Varghese N."/>
            <person name="Submissions S."/>
        </authorList>
    </citation>
    <scope>NUCLEOTIDE SEQUENCE [LARGE SCALE GENOMIC DNA]</scope>
    <source>
        <strain evidence="4">DSM 45405</strain>
    </source>
</reference>
<dbReference type="InterPro" id="IPR050228">
    <property type="entry name" value="Carboxylesterase_BioH"/>
</dbReference>
<feature type="domain" description="AB hydrolase-1" evidence="2">
    <location>
        <begin position="4"/>
        <end position="251"/>
    </location>
</feature>
<evidence type="ECO:0000313" key="4">
    <source>
        <dbReference type="Proteomes" id="UP000182915"/>
    </source>
</evidence>
<dbReference type="PANTHER" id="PTHR43194">
    <property type="entry name" value="HYDROLASE ALPHA/BETA FOLD FAMILY"/>
    <property type="match status" value="1"/>
</dbReference>
<dbReference type="InterPro" id="IPR000073">
    <property type="entry name" value="AB_hydrolase_1"/>
</dbReference>
<evidence type="ECO:0000256" key="1">
    <source>
        <dbReference type="SAM" id="MobiDB-lite"/>
    </source>
</evidence>